<dbReference type="AlphaFoldDB" id="A0A7J9SLQ9"/>
<keyword evidence="2" id="KW-1185">Reference proteome</keyword>
<dbReference type="InterPro" id="IPR018652">
    <property type="entry name" value="DUF2082_NA-bd_Znr"/>
</dbReference>
<dbReference type="Pfam" id="PF09855">
    <property type="entry name" value="Zn_ribbon_13"/>
    <property type="match status" value="1"/>
</dbReference>
<dbReference type="EMBL" id="JACKXD010000008">
    <property type="protein sequence ID" value="MBB6647880.1"/>
    <property type="molecule type" value="Genomic_DNA"/>
</dbReference>
<dbReference type="Proteomes" id="UP000546257">
    <property type="component" value="Unassembled WGS sequence"/>
</dbReference>
<accession>A0A7J9SLQ9</accession>
<evidence type="ECO:0000313" key="1">
    <source>
        <dbReference type="EMBL" id="MBB6647880.1"/>
    </source>
</evidence>
<reference evidence="1 2" key="1">
    <citation type="submission" date="2020-08" db="EMBL/GenBank/DDBJ databases">
        <authorList>
            <person name="Seo M.-J."/>
        </authorList>
    </citation>
    <scope>NUCLEOTIDE SEQUENCE [LARGE SCALE GENOMIC DNA]</scope>
    <source>
        <strain evidence="1 2">MBLA0160</strain>
    </source>
</reference>
<sequence>MIVREDGEDVDLSEFVGEETGCAKCGHTEATVDDVAVTGNDPSRALDVESRRFKTVTCDRCGYAEQYKRRRPEEARALFLR</sequence>
<gene>
    <name evidence="1" type="ORF">H5V44_16585</name>
</gene>
<proteinExistence type="predicted"/>
<name>A0A7J9SLQ9_9EURY</name>
<evidence type="ECO:0000313" key="2">
    <source>
        <dbReference type="Proteomes" id="UP000546257"/>
    </source>
</evidence>
<organism evidence="1 2">
    <name type="scientific">Halobellus ruber</name>
    <dbReference type="NCBI Taxonomy" id="2761102"/>
    <lineage>
        <taxon>Archaea</taxon>
        <taxon>Methanobacteriati</taxon>
        <taxon>Methanobacteriota</taxon>
        <taxon>Stenosarchaea group</taxon>
        <taxon>Halobacteria</taxon>
        <taxon>Halobacteriales</taxon>
        <taxon>Haloferacaceae</taxon>
        <taxon>Halobellus</taxon>
    </lineage>
</organism>
<comment type="caution">
    <text evidence="1">The sequence shown here is derived from an EMBL/GenBank/DDBJ whole genome shotgun (WGS) entry which is preliminary data.</text>
</comment>
<protein>
    <recommendedName>
        <fullName evidence="3">Nucleic acid-binding protein</fullName>
    </recommendedName>
</protein>
<evidence type="ECO:0008006" key="3">
    <source>
        <dbReference type="Google" id="ProtNLM"/>
    </source>
</evidence>